<evidence type="ECO:0000313" key="1">
    <source>
        <dbReference type="EMBL" id="KAH7904470.1"/>
    </source>
</evidence>
<proteinExistence type="predicted"/>
<feature type="non-terminal residue" evidence="1">
    <location>
        <position position="99"/>
    </location>
</feature>
<sequence>DGDRDDVPEIKGSKPIAPDAYDGKDDIKVFEGWILKTLHWMRMLRMIGPNYDELRTKYLGSVLSGIALFWYEQEIESPQRMGSQYYFEDVVVALFKRFI</sequence>
<feature type="non-terminal residue" evidence="1">
    <location>
        <position position="1"/>
    </location>
</feature>
<comment type="caution">
    <text evidence="1">The sequence shown here is derived from an EMBL/GenBank/DDBJ whole genome shotgun (WGS) entry which is preliminary data.</text>
</comment>
<protein>
    <submittedName>
        <fullName evidence="1">Uncharacterized protein</fullName>
    </submittedName>
</protein>
<accession>A0ACB7ZTR4</accession>
<name>A0ACB7ZTR4_9AGAM</name>
<evidence type="ECO:0000313" key="2">
    <source>
        <dbReference type="Proteomes" id="UP000790377"/>
    </source>
</evidence>
<reference evidence="1" key="1">
    <citation type="journal article" date="2021" name="New Phytol.">
        <title>Evolutionary innovations through gain and loss of genes in the ectomycorrhizal Boletales.</title>
        <authorList>
            <person name="Wu G."/>
            <person name="Miyauchi S."/>
            <person name="Morin E."/>
            <person name="Kuo A."/>
            <person name="Drula E."/>
            <person name="Varga T."/>
            <person name="Kohler A."/>
            <person name="Feng B."/>
            <person name="Cao Y."/>
            <person name="Lipzen A."/>
            <person name="Daum C."/>
            <person name="Hundley H."/>
            <person name="Pangilinan J."/>
            <person name="Johnson J."/>
            <person name="Barry K."/>
            <person name="LaButti K."/>
            <person name="Ng V."/>
            <person name="Ahrendt S."/>
            <person name="Min B."/>
            <person name="Choi I.G."/>
            <person name="Park H."/>
            <person name="Plett J.M."/>
            <person name="Magnuson J."/>
            <person name="Spatafora J.W."/>
            <person name="Nagy L.G."/>
            <person name="Henrissat B."/>
            <person name="Grigoriev I.V."/>
            <person name="Yang Z.L."/>
            <person name="Xu J."/>
            <person name="Martin F.M."/>
        </authorList>
    </citation>
    <scope>NUCLEOTIDE SEQUENCE</scope>
    <source>
        <strain evidence="1">ATCC 28755</strain>
    </source>
</reference>
<dbReference type="Proteomes" id="UP000790377">
    <property type="component" value="Unassembled WGS sequence"/>
</dbReference>
<dbReference type="EMBL" id="MU268465">
    <property type="protein sequence ID" value="KAH7904470.1"/>
    <property type="molecule type" value="Genomic_DNA"/>
</dbReference>
<keyword evidence="2" id="KW-1185">Reference proteome</keyword>
<gene>
    <name evidence="1" type="ORF">BJ138DRAFT_993029</name>
</gene>
<organism evidence="1 2">
    <name type="scientific">Hygrophoropsis aurantiaca</name>
    <dbReference type="NCBI Taxonomy" id="72124"/>
    <lineage>
        <taxon>Eukaryota</taxon>
        <taxon>Fungi</taxon>
        <taxon>Dikarya</taxon>
        <taxon>Basidiomycota</taxon>
        <taxon>Agaricomycotina</taxon>
        <taxon>Agaricomycetes</taxon>
        <taxon>Agaricomycetidae</taxon>
        <taxon>Boletales</taxon>
        <taxon>Coniophorineae</taxon>
        <taxon>Hygrophoropsidaceae</taxon>
        <taxon>Hygrophoropsis</taxon>
    </lineage>
</organism>